<evidence type="ECO:0000313" key="2">
    <source>
        <dbReference type="EMBL" id="MFD1712340.1"/>
    </source>
</evidence>
<sequence length="145" mass="15754">MVKPSRFWMSTPAVAALGGALALTALSGCVTRTREVVVERPTQPTTVVVQQPTGNNQVRTMPGPINEIQGAAPGAGYSWLTGYWAWDGARWAWQPGRWIQGTAPIKPAPQPETMGAAPSPSHYYVPGYWQFSGSAWAWVPGSWRM</sequence>
<dbReference type="InterPro" id="IPR024447">
    <property type="entry name" value="YXWGXW_rpt"/>
</dbReference>
<evidence type="ECO:0000256" key="1">
    <source>
        <dbReference type="SAM" id="SignalP"/>
    </source>
</evidence>
<dbReference type="Proteomes" id="UP001597304">
    <property type="component" value="Unassembled WGS sequence"/>
</dbReference>
<name>A0ABW4KWG9_9BURK</name>
<dbReference type="EMBL" id="JBHUEJ010000038">
    <property type="protein sequence ID" value="MFD1712340.1"/>
    <property type="molecule type" value="Genomic_DNA"/>
</dbReference>
<feature type="chain" id="PRO_5047108869" evidence="1">
    <location>
        <begin position="16"/>
        <end position="145"/>
    </location>
</feature>
<proteinExistence type="predicted"/>
<keyword evidence="1" id="KW-0732">Signal</keyword>
<evidence type="ECO:0000313" key="3">
    <source>
        <dbReference type="Proteomes" id="UP001597304"/>
    </source>
</evidence>
<dbReference type="RefSeq" id="WP_187265815.1">
    <property type="nucleotide sequence ID" value="NZ_JBHUEJ010000038.1"/>
</dbReference>
<comment type="caution">
    <text evidence="2">The sequence shown here is derived from an EMBL/GenBank/DDBJ whole genome shotgun (WGS) entry which is preliminary data.</text>
</comment>
<gene>
    <name evidence="2" type="ORF">ACFSF0_17205</name>
</gene>
<dbReference type="PROSITE" id="PS51257">
    <property type="entry name" value="PROKAR_LIPOPROTEIN"/>
    <property type="match status" value="1"/>
</dbReference>
<reference evidence="3" key="1">
    <citation type="journal article" date="2019" name="Int. J. Syst. Evol. Microbiol.">
        <title>The Global Catalogue of Microorganisms (GCM) 10K type strain sequencing project: providing services to taxonomists for standard genome sequencing and annotation.</title>
        <authorList>
            <consortium name="The Broad Institute Genomics Platform"/>
            <consortium name="The Broad Institute Genome Sequencing Center for Infectious Disease"/>
            <person name="Wu L."/>
            <person name="Ma J."/>
        </authorList>
    </citation>
    <scope>NUCLEOTIDE SEQUENCE [LARGE SCALE GENOMIC DNA]</scope>
    <source>
        <strain evidence="3">LMG 29247</strain>
    </source>
</reference>
<accession>A0ABW4KWG9</accession>
<protein>
    <submittedName>
        <fullName evidence="2">YXWGXW repeat-containing protein</fullName>
    </submittedName>
</protein>
<dbReference type="Pfam" id="PF12779">
    <property type="entry name" value="WXXGXW"/>
    <property type="match status" value="2"/>
</dbReference>
<keyword evidence="3" id="KW-1185">Reference proteome</keyword>
<feature type="signal peptide" evidence="1">
    <location>
        <begin position="1"/>
        <end position="15"/>
    </location>
</feature>
<organism evidence="2 3">
    <name type="scientific">Ottowia flava</name>
    <dbReference type="NCBI Taxonomy" id="2675430"/>
    <lineage>
        <taxon>Bacteria</taxon>
        <taxon>Pseudomonadati</taxon>
        <taxon>Pseudomonadota</taxon>
        <taxon>Betaproteobacteria</taxon>
        <taxon>Burkholderiales</taxon>
        <taxon>Comamonadaceae</taxon>
        <taxon>Ottowia</taxon>
    </lineage>
</organism>